<dbReference type="FunFam" id="3.40.20.10:FF:000026">
    <property type="entry name" value="Glia maturation factor"/>
    <property type="match status" value="1"/>
</dbReference>
<keyword evidence="11 16" id="KW-0862">Zinc</keyword>
<evidence type="ECO:0000256" key="5">
    <source>
        <dbReference type="ARBA" id="ARBA00006576"/>
    </source>
</evidence>
<comment type="function">
    <text evidence="2">This enzyme scavenges exogenous and endogenous cytidine and 2'-deoxycytidine for UMP synthesis.</text>
</comment>
<feature type="binding site" evidence="16">
    <location>
        <position position="260"/>
    </location>
    <ligand>
        <name>Zn(2+)</name>
        <dbReference type="ChEBI" id="CHEBI:29105"/>
        <note>catalytic</note>
    </ligand>
</feature>
<keyword evidence="10" id="KW-0378">Hydrolase</keyword>
<feature type="binding site" evidence="16">
    <location>
        <position position="226"/>
    </location>
    <ligand>
        <name>Zn(2+)</name>
        <dbReference type="ChEBI" id="CHEBI:29105"/>
        <note>catalytic</note>
    </ligand>
</feature>
<dbReference type="Gene3D" id="3.40.140.10">
    <property type="entry name" value="Cytidine Deaminase, domain 2"/>
    <property type="match status" value="1"/>
</dbReference>
<dbReference type="GO" id="GO:0055086">
    <property type="term" value="P:nucleobase-containing small molecule metabolic process"/>
    <property type="evidence" value="ECO:0007669"/>
    <property type="project" value="UniProtKB-ARBA"/>
</dbReference>
<reference evidence="20" key="2">
    <citation type="submission" date="2018-07" db="EMBL/GenBank/DDBJ databases">
        <authorList>
            <person name="Quirk P.G."/>
            <person name="Krulwich T.A."/>
        </authorList>
    </citation>
    <scope>NUCLEOTIDE SEQUENCE</scope>
</reference>
<evidence type="ECO:0000256" key="2">
    <source>
        <dbReference type="ARBA" id="ARBA00003949"/>
    </source>
</evidence>
<dbReference type="PROSITE" id="PS51747">
    <property type="entry name" value="CYT_DCMP_DEAMINASES_2"/>
    <property type="match status" value="1"/>
</dbReference>
<organism evidence="19">
    <name type="scientific">Culicoides sonorensis</name>
    <name type="common">Biting midge</name>
    <dbReference type="NCBI Taxonomy" id="179676"/>
    <lineage>
        <taxon>Eukaryota</taxon>
        <taxon>Metazoa</taxon>
        <taxon>Ecdysozoa</taxon>
        <taxon>Arthropoda</taxon>
        <taxon>Hexapoda</taxon>
        <taxon>Insecta</taxon>
        <taxon>Pterygota</taxon>
        <taxon>Neoptera</taxon>
        <taxon>Endopterygota</taxon>
        <taxon>Diptera</taxon>
        <taxon>Nematocera</taxon>
        <taxon>Chironomoidea</taxon>
        <taxon>Ceratopogonidae</taxon>
        <taxon>Ceratopogoninae</taxon>
        <taxon>Culicoides</taxon>
        <taxon>Monoculicoides</taxon>
    </lineage>
</organism>
<dbReference type="GO" id="GO:0008270">
    <property type="term" value="F:zinc ion binding"/>
    <property type="evidence" value="ECO:0007669"/>
    <property type="project" value="InterPro"/>
</dbReference>
<dbReference type="Pfam" id="PF00241">
    <property type="entry name" value="Cofilin_ADF"/>
    <property type="match status" value="1"/>
</dbReference>
<dbReference type="SUPFAM" id="SSF55753">
    <property type="entry name" value="Actin depolymerizing proteins"/>
    <property type="match status" value="1"/>
</dbReference>
<comment type="cofactor">
    <cofactor evidence="1 16">
        <name>Zn(2+)</name>
        <dbReference type="ChEBI" id="CHEBI:29105"/>
    </cofactor>
</comment>
<reference evidence="19" key="1">
    <citation type="submission" date="2018-04" db="EMBL/GenBank/DDBJ databases">
        <authorList>
            <person name="Go L.Y."/>
            <person name="Mitchell J.A."/>
        </authorList>
    </citation>
    <scope>NUCLEOTIDE SEQUENCE</scope>
    <source>
        <tissue evidence="19">Whole organism</tissue>
    </source>
</reference>
<dbReference type="InterPro" id="IPR002125">
    <property type="entry name" value="CMP_dCMP_dom"/>
</dbReference>
<comment type="similarity">
    <text evidence="5">Belongs to the cytidine and deoxycytidylate deaminase family.</text>
</comment>
<evidence type="ECO:0000259" key="18">
    <source>
        <dbReference type="PROSITE" id="PS51747"/>
    </source>
</evidence>
<evidence type="ECO:0000256" key="7">
    <source>
        <dbReference type="ARBA" id="ARBA00012783"/>
    </source>
</evidence>
<protein>
    <recommendedName>
        <fullName evidence="7">cytidine deaminase</fullName>
        <ecNumber evidence="7">3.5.4.5</ecNumber>
    </recommendedName>
    <alternativeName>
        <fullName evidence="13">Cytidine aminohydrolase</fullName>
    </alternativeName>
</protein>
<dbReference type="InterPro" id="IPR016192">
    <property type="entry name" value="APOBEC/CMP_deaminase_Zn-bd"/>
</dbReference>
<dbReference type="PANTHER" id="PTHR11249">
    <property type="entry name" value="GLIAL FACTOR NATURATION FACTOR"/>
    <property type="match status" value="1"/>
</dbReference>
<dbReference type="EMBL" id="UFQS01000127">
    <property type="protein sequence ID" value="SSX00148.1"/>
    <property type="molecule type" value="Genomic_DNA"/>
</dbReference>
<evidence type="ECO:0000256" key="14">
    <source>
        <dbReference type="ARBA" id="ARBA00049558"/>
    </source>
</evidence>
<evidence type="ECO:0000259" key="17">
    <source>
        <dbReference type="PROSITE" id="PS51263"/>
    </source>
</evidence>
<dbReference type="CDD" id="cd01283">
    <property type="entry name" value="cytidine_deaminase"/>
    <property type="match status" value="1"/>
</dbReference>
<feature type="domain" description="ADF-H" evidence="17">
    <location>
        <begin position="6"/>
        <end position="140"/>
    </location>
</feature>
<keyword evidence="8" id="KW-0963">Cytoplasm</keyword>
<feature type="domain" description="CMP/dCMP-type deaminase" evidence="18">
    <location>
        <begin position="174"/>
        <end position="303"/>
    </location>
</feature>
<evidence type="ECO:0000256" key="12">
    <source>
        <dbReference type="ARBA" id="ARBA00023242"/>
    </source>
</evidence>
<keyword evidence="9 16" id="KW-0479">Metal-binding</keyword>
<comment type="subcellular location">
    <subcellularLocation>
        <location evidence="4">Cytoplasm</location>
    </subcellularLocation>
    <subcellularLocation>
        <location evidence="3">Nucleus</location>
    </subcellularLocation>
</comment>
<evidence type="ECO:0000256" key="3">
    <source>
        <dbReference type="ARBA" id="ARBA00004123"/>
    </source>
</evidence>
<comment type="similarity">
    <text evidence="6">Belongs to the actin-binding proteins ADF family. GMF subfamily.</text>
</comment>
<evidence type="ECO:0000256" key="4">
    <source>
        <dbReference type="ARBA" id="ARBA00004496"/>
    </source>
</evidence>
<dbReference type="FunFam" id="3.40.140.10:FF:000008">
    <property type="entry name" value="Cytidine deaminase"/>
    <property type="match status" value="1"/>
</dbReference>
<dbReference type="CDD" id="cd11283">
    <property type="entry name" value="ADF_GMF-beta_like"/>
    <property type="match status" value="1"/>
</dbReference>
<evidence type="ECO:0000256" key="9">
    <source>
        <dbReference type="ARBA" id="ARBA00022723"/>
    </source>
</evidence>
<dbReference type="NCBIfam" id="NF004064">
    <property type="entry name" value="PRK05578.1"/>
    <property type="match status" value="1"/>
</dbReference>
<dbReference type="EC" id="3.5.4.5" evidence="7"/>
<proteinExistence type="inferred from homology"/>
<dbReference type="EMBL" id="UFQT01000127">
    <property type="protein sequence ID" value="SSX20528.1"/>
    <property type="molecule type" value="Genomic_DNA"/>
</dbReference>
<name>A0A336K927_CULSO</name>
<evidence type="ECO:0000256" key="6">
    <source>
        <dbReference type="ARBA" id="ARBA00010055"/>
    </source>
</evidence>
<dbReference type="GO" id="GO:0071933">
    <property type="term" value="F:Arp2/3 complex binding"/>
    <property type="evidence" value="ECO:0007669"/>
    <property type="project" value="InterPro"/>
</dbReference>
<dbReference type="InterPro" id="IPR029006">
    <property type="entry name" value="ADF-H/Gelsolin-like_dom_sf"/>
</dbReference>
<evidence type="ECO:0000313" key="20">
    <source>
        <dbReference type="EMBL" id="SSX20528.1"/>
    </source>
</evidence>
<feature type="binding site" evidence="16">
    <location>
        <position position="263"/>
    </location>
    <ligand>
        <name>Zn(2+)</name>
        <dbReference type="ChEBI" id="CHEBI:29105"/>
        <note>catalytic</note>
    </ligand>
</feature>
<evidence type="ECO:0000256" key="13">
    <source>
        <dbReference type="ARBA" id="ARBA00032005"/>
    </source>
</evidence>
<dbReference type="NCBIfam" id="TIGR01354">
    <property type="entry name" value="cyt_deam_tetra"/>
    <property type="match status" value="1"/>
</dbReference>
<dbReference type="GO" id="GO:0003779">
    <property type="term" value="F:actin binding"/>
    <property type="evidence" value="ECO:0007669"/>
    <property type="project" value="InterPro"/>
</dbReference>
<dbReference type="PROSITE" id="PS51263">
    <property type="entry name" value="ADF_H"/>
    <property type="match status" value="1"/>
</dbReference>
<dbReference type="GO" id="GO:0030864">
    <property type="term" value="C:cortical actin cytoskeleton"/>
    <property type="evidence" value="ECO:0007669"/>
    <property type="project" value="TreeGrafter"/>
</dbReference>
<dbReference type="InterPro" id="IPR006262">
    <property type="entry name" value="Cyt_deam_tetra"/>
</dbReference>
<dbReference type="GO" id="GO:0004126">
    <property type="term" value="F:cytidine deaminase activity"/>
    <property type="evidence" value="ECO:0007669"/>
    <property type="project" value="UniProtKB-EC"/>
</dbReference>
<dbReference type="GO" id="GO:0034316">
    <property type="term" value="P:negative regulation of Arp2/3 complex-mediated actin nucleation"/>
    <property type="evidence" value="ECO:0007669"/>
    <property type="project" value="TreeGrafter"/>
</dbReference>
<dbReference type="PROSITE" id="PS00903">
    <property type="entry name" value="CYT_DCMP_DEAMINASES_1"/>
    <property type="match status" value="1"/>
</dbReference>
<evidence type="ECO:0000256" key="10">
    <source>
        <dbReference type="ARBA" id="ARBA00022801"/>
    </source>
</evidence>
<gene>
    <name evidence="19" type="primary">CSON001747</name>
</gene>
<evidence type="ECO:0000256" key="16">
    <source>
        <dbReference type="PIRSR" id="PIRSR606262-3"/>
    </source>
</evidence>
<accession>A0A336K927</accession>
<dbReference type="GO" id="GO:0072527">
    <property type="term" value="P:pyrimidine-containing compound metabolic process"/>
    <property type="evidence" value="ECO:0007669"/>
    <property type="project" value="UniProtKB-ARBA"/>
</dbReference>
<comment type="catalytic activity">
    <reaction evidence="14">
        <text>cytidine + H2O + H(+) = uridine + NH4(+)</text>
        <dbReference type="Rhea" id="RHEA:16069"/>
        <dbReference type="ChEBI" id="CHEBI:15377"/>
        <dbReference type="ChEBI" id="CHEBI:15378"/>
        <dbReference type="ChEBI" id="CHEBI:16704"/>
        <dbReference type="ChEBI" id="CHEBI:17562"/>
        <dbReference type="ChEBI" id="CHEBI:28938"/>
        <dbReference type="EC" id="3.5.4.5"/>
    </reaction>
</comment>
<evidence type="ECO:0000313" key="19">
    <source>
        <dbReference type="EMBL" id="SSX00148.1"/>
    </source>
</evidence>
<dbReference type="InterPro" id="IPR002108">
    <property type="entry name" value="ADF-H"/>
</dbReference>
<dbReference type="SUPFAM" id="SSF53927">
    <property type="entry name" value="Cytidine deaminase-like"/>
    <property type="match status" value="1"/>
</dbReference>
<dbReference type="GO" id="GO:0005634">
    <property type="term" value="C:nucleus"/>
    <property type="evidence" value="ECO:0007669"/>
    <property type="project" value="UniProtKB-SubCell"/>
</dbReference>
<keyword evidence="12" id="KW-0539">Nucleus</keyword>
<dbReference type="InterPro" id="IPR016193">
    <property type="entry name" value="Cytidine_deaminase-like"/>
</dbReference>
<dbReference type="VEuPathDB" id="VectorBase:CSON001747"/>
<dbReference type="InterPro" id="IPR011171">
    <property type="entry name" value="GMF"/>
</dbReference>
<feature type="active site" description="Proton donor" evidence="15">
    <location>
        <position position="228"/>
    </location>
</feature>
<dbReference type="PANTHER" id="PTHR11249:SF2">
    <property type="entry name" value="GLIA MATURATION FACTOR"/>
    <property type="match status" value="1"/>
</dbReference>
<sequence length="319" mass="36000">MGDSTATTICDISDDVKEELKKFRFSKSNNAALILKVDREKKLIVVDELIEDVSLEDLQEQLPSHQPRYIIYSYKMIHDDARVSLPMVFIYFTPRDSQVDLQVMYAGMKVALQKEADLTRVYEIRDLDDLTEDWLKEKLKQKILDTEVKMGSVNIEYEGKVDGKNVFDFKALDKDVQELINAAVEARKRAYIPYSGFAVGSALRSKTGEIFTGCNIENAAFAPSICAERTALAKAVSEGHREFTACVVIANQEKYYTAPCGVCRQTLIEFVDKDIPVYLAKPVPVNVLITSLFTLLPAAFIPKNFTPTPTNQDKNLNFK</sequence>
<dbReference type="SMART" id="SM00102">
    <property type="entry name" value="ADF"/>
    <property type="match status" value="1"/>
</dbReference>
<evidence type="ECO:0000256" key="1">
    <source>
        <dbReference type="ARBA" id="ARBA00001947"/>
    </source>
</evidence>
<evidence type="ECO:0000256" key="11">
    <source>
        <dbReference type="ARBA" id="ARBA00022833"/>
    </source>
</evidence>
<evidence type="ECO:0000256" key="15">
    <source>
        <dbReference type="PIRSR" id="PIRSR606262-1"/>
    </source>
</evidence>
<dbReference type="Pfam" id="PF00383">
    <property type="entry name" value="dCMP_cyt_deam_1"/>
    <property type="match status" value="1"/>
</dbReference>
<evidence type="ECO:0000256" key="8">
    <source>
        <dbReference type="ARBA" id="ARBA00022490"/>
    </source>
</evidence>
<dbReference type="Gene3D" id="3.40.20.10">
    <property type="entry name" value="Severin"/>
    <property type="match status" value="1"/>
</dbReference>
<dbReference type="GO" id="GO:0071846">
    <property type="term" value="P:actin filament debranching"/>
    <property type="evidence" value="ECO:0007669"/>
    <property type="project" value="InterPro"/>
</dbReference>
<dbReference type="AlphaFoldDB" id="A0A336K927"/>